<organism evidence="2 3">
    <name type="scientific">Kineosporia succinea</name>
    <dbReference type="NCBI Taxonomy" id="84632"/>
    <lineage>
        <taxon>Bacteria</taxon>
        <taxon>Bacillati</taxon>
        <taxon>Actinomycetota</taxon>
        <taxon>Actinomycetes</taxon>
        <taxon>Kineosporiales</taxon>
        <taxon>Kineosporiaceae</taxon>
        <taxon>Kineosporia</taxon>
    </lineage>
</organism>
<dbReference type="Proteomes" id="UP001235712">
    <property type="component" value="Unassembled WGS sequence"/>
</dbReference>
<protein>
    <submittedName>
        <fullName evidence="2">D-alanyl-D-alanine carboxypeptidase</fullName>
        <ecNumber evidence="2">3.4.16.4</ecNumber>
    </submittedName>
</protein>
<evidence type="ECO:0000259" key="1">
    <source>
        <dbReference type="Pfam" id="PF00144"/>
    </source>
</evidence>
<proteinExistence type="predicted"/>
<dbReference type="InterPro" id="IPR012338">
    <property type="entry name" value="Beta-lactam/transpept-like"/>
</dbReference>
<evidence type="ECO:0000313" key="3">
    <source>
        <dbReference type="Proteomes" id="UP001235712"/>
    </source>
</evidence>
<reference evidence="2 3" key="1">
    <citation type="submission" date="2023-07" db="EMBL/GenBank/DDBJ databases">
        <title>Sequencing the genomes of 1000 actinobacteria strains.</title>
        <authorList>
            <person name="Klenk H.-P."/>
        </authorList>
    </citation>
    <scope>NUCLEOTIDE SEQUENCE [LARGE SCALE GENOMIC DNA]</scope>
    <source>
        <strain evidence="2 3">DSM 44388</strain>
    </source>
</reference>
<dbReference type="PANTHER" id="PTHR46825">
    <property type="entry name" value="D-ALANYL-D-ALANINE-CARBOXYPEPTIDASE/ENDOPEPTIDASE AMPH"/>
    <property type="match status" value="1"/>
</dbReference>
<dbReference type="EC" id="3.4.16.4" evidence="2"/>
<keyword evidence="3" id="KW-1185">Reference proteome</keyword>
<name>A0ABT9P6S8_9ACTN</name>
<dbReference type="Gene3D" id="3.40.710.10">
    <property type="entry name" value="DD-peptidase/beta-lactamase superfamily"/>
    <property type="match status" value="1"/>
</dbReference>
<dbReference type="Pfam" id="PF00144">
    <property type="entry name" value="Beta-lactamase"/>
    <property type="match status" value="1"/>
</dbReference>
<gene>
    <name evidence="2" type="ORF">J2S57_004152</name>
</gene>
<dbReference type="GO" id="GO:0009002">
    <property type="term" value="F:serine-type D-Ala-D-Ala carboxypeptidase activity"/>
    <property type="evidence" value="ECO:0007669"/>
    <property type="project" value="UniProtKB-EC"/>
</dbReference>
<evidence type="ECO:0000313" key="2">
    <source>
        <dbReference type="EMBL" id="MDP9828403.1"/>
    </source>
</evidence>
<keyword evidence="2" id="KW-0121">Carboxypeptidase</keyword>
<dbReference type="RefSeq" id="WP_307245548.1">
    <property type="nucleotide sequence ID" value="NZ_JAUSQZ010000001.1"/>
</dbReference>
<keyword evidence="2" id="KW-0378">Hydrolase</keyword>
<dbReference type="InterPro" id="IPR001466">
    <property type="entry name" value="Beta-lactam-related"/>
</dbReference>
<dbReference type="InterPro" id="IPR050491">
    <property type="entry name" value="AmpC-like"/>
</dbReference>
<dbReference type="PANTHER" id="PTHR46825:SF7">
    <property type="entry name" value="D-ALANYL-D-ALANINE CARBOXYPEPTIDASE"/>
    <property type="match status" value="1"/>
</dbReference>
<dbReference type="SUPFAM" id="SSF56601">
    <property type="entry name" value="beta-lactamase/transpeptidase-like"/>
    <property type="match status" value="1"/>
</dbReference>
<comment type="caution">
    <text evidence="2">The sequence shown here is derived from an EMBL/GenBank/DDBJ whole genome shotgun (WGS) entry which is preliminary data.</text>
</comment>
<feature type="domain" description="Beta-lactamase-related" evidence="1">
    <location>
        <begin position="31"/>
        <end position="346"/>
    </location>
</feature>
<accession>A0ABT9P6S8</accession>
<dbReference type="EMBL" id="JAUSQZ010000001">
    <property type="protein sequence ID" value="MDP9828403.1"/>
    <property type="molecule type" value="Genomic_DNA"/>
</dbReference>
<sequence length="359" mass="38843">MKSLTAFVLASLLCGGAPDHLQRDADALVSLGVVGVQAQIMDGGGTRLVTAGVSDRLTRRPMPRQGRFRIASTRKAMVAVVALQLVEEKRLRLDDPVALWWPGADERITVRHLLQNTSGLHDDQPGYTTPEEYSQQRYDVHTRAELIARSLRHPLDFAPGSGWGYSNTGFLLMDVVVERVGGAPSRRLVEDRIARPLGLRSLGWPGTSPALPDPHSRAYQQFPGGTLTDVTEQVPGDPDAIIASTRDLNVFFRALLGGRLLAPAQLAEMQRTVRVGPEVETFYPGAEYGLGLISRPLPCGGRYWGHDGGDAGFITVTGVTASGRRSVVITMNTALGGSADSPLRQQRLADELVNHALCE</sequence>
<keyword evidence="2" id="KW-0645">Protease</keyword>